<keyword evidence="3" id="KW-1185">Reference proteome</keyword>
<dbReference type="RefSeq" id="WP_307467775.1">
    <property type="nucleotide sequence ID" value="NZ_JAURUR010000012.1"/>
</dbReference>
<gene>
    <name evidence="2" type="ORF">QO006_003019</name>
</gene>
<evidence type="ECO:0000313" key="2">
    <source>
        <dbReference type="EMBL" id="MDP9765568.1"/>
    </source>
</evidence>
<comment type="caution">
    <text evidence="2">The sequence shown here is derived from an EMBL/GenBank/DDBJ whole genome shotgun (WGS) entry which is preliminary data.</text>
</comment>
<dbReference type="Proteomes" id="UP001232163">
    <property type="component" value="Unassembled WGS sequence"/>
</dbReference>
<proteinExistence type="predicted"/>
<evidence type="ECO:0000313" key="3">
    <source>
        <dbReference type="Proteomes" id="UP001232163"/>
    </source>
</evidence>
<accession>A0ABT9MG57</accession>
<name>A0ABT9MG57_9DEIO</name>
<feature type="compositionally biased region" description="Basic and acidic residues" evidence="1">
    <location>
        <begin position="112"/>
        <end position="122"/>
    </location>
</feature>
<sequence>MPKARKSSPNRNRAIYAITSSQGTTEVEVATAAELREAMTPLLPGVDSVAVQAAAHLAVTERATITAPTWSAEMTALVTVQPVAAVQPGRRQTSQKKEGKPQATPPKPQPTEGERQDMRDTVFGEIVI</sequence>
<reference evidence="2 3" key="1">
    <citation type="submission" date="2023-07" db="EMBL/GenBank/DDBJ databases">
        <title>Genomic Encyclopedia of Type Strains, Phase IV (KMG-IV): sequencing the most valuable type-strain genomes for metagenomic binning, comparative biology and taxonomic classification.</title>
        <authorList>
            <person name="Goeker M."/>
        </authorList>
    </citation>
    <scope>NUCLEOTIDE SEQUENCE [LARGE SCALE GENOMIC DNA]</scope>
    <source>
        <strain evidence="2 3">NIO-1023</strain>
    </source>
</reference>
<organism evidence="2 3">
    <name type="scientific">Deinococcus enclensis</name>
    <dbReference type="NCBI Taxonomy" id="1049582"/>
    <lineage>
        <taxon>Bacteria</taxon>
        <taxon>Thermotogati</taxon>
        <taxon>Deinococcota</taxon>
        <taxon>Deinococci</taxon>
        <taxon>Deinococcales</taxon>
        <taxon>Deinococcaceae</taxon>
        <taxon>Deinococcus</taxon>
    </lineage>
</organism>
<dbReference type="EMBL" id="JAURUR010000012">
    <property type="protein sequence ID" value="MDP9765568.1"/>
    <property type="molecule type" value="Genomic_DNA"/>
</dbReference>
<feature type="region of interest" description="Disordered" evidence="1">
    <location>
        <begin position="85"/>
        <end position="128"/>
    </location>
</feature>
<protein>
    <submittedName>
        <fullName evidence="2">Uncharacterized protein</fullName>
    </submittedName>
</protein>
<evidence type="ECO:0000256" key="1">
    <source>
        <dbReference type="SAM" id="MobiDB-lite"/>
    </source>
</evidence>